<comment type="caution">
    <text evidence="2">The sequence shown here is derived from an EMBL/GenBank/DDBJ whole genome shotgun (WGS) entry which is preliminary data.</text>
</comment>
<keyword evidence="1" id="KW-0732">Signal</keyword>
<gene>
    <name evidence="2" type="ORF">LSUE1_G002435</name>
</gene>
<protein>
    <submittedName>
        <fullName evidence="2">Uncharacterized protein</fullName>
    </submittedName>
</protein>
<feature type="non-terminal residue" evidence="2">
    <location>
        <position position="1"/>
    </location>
</feature>
<reference evidence="2 3" key="1">
    <citation type="submission" date="2018-05" db="EMBL/GenBank/DDBJ databases">
        <title>Genome sequencing and assembly of the regulated plant pathogen Lachnellula willkommii and related sister species for the development of diagnostic species identification markers.</title>
        <authorList>
            <person name="Giroux E."/>
            <person name="Bilodeau G."/>
        </authorList>
    </citation>
    <scope>NUCLEOTIDE SEQUENCE [LARGE SCALE GENOMIC DNA]</scope>
    <source>
        <strain evidence="2 3">CBS 268.59</strain>
    </source>
</reference>
<evidence type="ECO:0000256" key="1">
    <source>
        <dbReference type="SAM" id="SignalP"/>
    </source>
</evidence>
<name>A0A8T9CFN0_9HELO</name>
<keyword evidence="3" id="KW-1185">Reference proteome</keyword>
<evidence type="ECO:0000313" key="3">
    <source>
        <dbReference type="Proteomes" id="UP000469558"/>
    </source>
</evidence>
<dbReference type="OrthoDB" id="10404816at2759"/>
<sequence>TILKLNASTFALLAFVLCRNAAAQGSINHPIFSCTAPNFGGCCEKFLTTGSTSGVGCKILNNSDKEEIILAARKVPTSGFRLAATLFILML</sequence>
<feature type="signal peptide" evidence="1">
    <location>
        <begin position="1"/>
        <end position="23"/>
    </location>
</feature>
<organism evidence="2 3">
    <name type="scientific">Lachnellula suecica</name>
    <dbReference type="NCBI Taxonomy" id="602035"/>
    <lineage>
        <taxon>Eukaryota</taxon>
        <taxon>Fungi</taxon>
        <taxon>Dikarya</taxon>
        <taxon>Ascomycota</taxon>
        <taxon>Pezizomycotina</taxon>
        <taxon>Leotiomycetes</taxon>
        <taxon>Helotiales</taxon>
        <taxon>Lachnaceae</taxon>
        <taxon>Lachnellula</taxon>
    </lineage>
</organism>
<dbReference type="Proteomes" id="UP000469558">
    <property type="component" value="Unassembled WGS sequence"/>
</dbReference>
<dbReference type="EMBL" id="QGMK01000305">
    <property type="protein sequence ID" value="TVY82544.1"/>
    <property type="molecule type" value="Genomic_DNA"/>
</dbReference>
<evidence type="ECO:0000313" key="2">
    <source>
        <dbReference type="EMBL" id="TVY82544.1"/>
    </source>
</evidence>
<accession>A0A8T9CFN0</accession>
<feature type="chain" id="PRO_5035788136" evidence="1">
    <location>
        <begin position="24"/>
        <end position="91"/>
    </location>
</feature>
<dbReference type="AlphaFoldDB" id="A0A8T9CFN0"/>
<proteinExistence type="predicted"/>